<dbReference type="InterPro" id="IPR030987">
    <property type="entry name" value="AbiV"/>
</dbReference>
<protein>
    <submittedName>
        <fullName evidence="1">AbiV family abortive infection protein</fullName>
    </submittedName>
</protein>
<name>A0ABD7RSV0_ECTME</name>
<dbReference type="RefSeq" id="WP_017363802.1">
    <property type="nucleotide sequence ID" value="NZ_JOVT01000001.1"/>
</dbReference>
<accession>A0ABD7RSV0</accession>
<sequence>MDVDLQSIGIQTVQEALEKGSLIFNEQTKTDDFNRACDHILVLLADAFQCFERGSWGTSVFLSITAIEEVAKAEVGLYRREGKMEKAKRSQDKLFNHQEKHRMAILPTVFMGKRLEEALGKERCAELLKEAAHGEFRNLRESSLYFSNDNGQFVTPANVVSQNRAKEFLLLALEAADDRLVGYTNHTGILEARINEIFSVVAHS</sequence>
<evidence type="ECO:0000313" key="1">
    <source>
        <dbReference type="EMBL" id="TRO16734.1"/>
    </source>
</evidence>
<dbReference type="GeneID" id="57605839"/>
<evidence type="ECO:0000313" key="2">
    <source>
        <dbReference type="Proteomes" id="UP000317327"/>
    </source>
</evidence>
<gene>
    <name evidence="1" type="ORF">EQ836_15800</name>
</gene>
<dbReference type="Proteomes" id="UP000317327">
    <property type="component" value="Unassembled WGS sequence"/>
</dbReference>
<reference evidence="1 2" key="1">
    <citation type="submission" date="2019-01" db="EMBL/GenBank/DDBJ databases">
        <title>Whole genome shotgun sequencing of Pseudomonas spp. isolated by its ability to degrade furfural.</title>
        <authorList>
            <person name="Donoso R."/>
            <person name="Farkas C."/>
            <person name="Villegas P."/>
            <person name="Gonzales-Toro F."/>
            <person name="Guajardo-Parra M."/>
            <person name="Araya-Nail M."/>
            <person name="Morgante V."/>
            <person name="Perez-Pantoja D."/>
        </authorList>
    </citation>
    <scope>NUCLEOTIDE SEQUENCE [LARGE SCALE GENOMIC DNA]</scope>
    <source>
        <strain evidence="1 2">VN231</strain>
    </source>
</reference>
<dbReference type="NCBIfam" id="TIGR04498">
    <property type="entry name" value="AbiV_defense"/>
    <property type="match status" value="1"/>
</dbReference>
<dbReference type="EMBL" id="SCFV01000007">
    <property type="protein sequence ID" value="TRO16734.1"/>
    <property type="molecule type" value="Genomic_DNA"/>
</dbReference>
<dbReference type="Pfam" id="PF18728">
    <property type="entry name" value="HEPN_AbiV"/>
    <property type="match status" value="1"/>
</dbReference>
<proteinExistence type="predicted"/>
<dbReference type="AlphaFoldDB" id="A0ABD7RSV0"/>
<comment type="caution">
    <text evidence="1">The sequence shown here is derived from an EMBL/GenBank/DDBJ whole genome shotgun (WGS) entry which is preliminary data.</text>
</comment>
<organism evidence="1 2">
    <name type="scientific">Ectopseudomonas mendocina</name>
    <name type="common">Pseudomonas mendocina</name>
    <dbReference type="NCBI Taxonomy" id="300"/>
    <lineage>
        <taxon>Bacteria</taxon>
        <taxon>Pseudomonadati</taxon>
        <taxon>Pseudomonadota</taxon>
        <taxon>Gammaproteobacteria</taxon>
        <taxon>Pseudomonadales</taxon>
        <taxon>Pseudomonadaceae</taxon>
        <taxon>Ectopseudomonas</taxon>
    </lineage>
</organism>